<protein>
    <submittedName>
        <fullName evidence="2">Memo-like protein</fullName>
    </submittedName>
</protein>
<dbReference type="PANTHER" id="PTHR11060">
    <property type="entry name" value="PROTEIN MEMO1"/>
    <property type="match status" value="1"/>
</dbReference>
<dbReference type="InterPro" id="IPR002737">
    <property type="entry name" value="MEMO1_fam"/>
</dbReference>
<dbReference type="Gene3D" id="3.40.830.10">
    <property type="entry name" value="LigB-like"/>
    <property type="match status" value="1"/>
</dbReference>
<dbReference type="NCBIfam" id="TIGR04336">
    <property type="entry name" value="AmmeMemoSam_B"/>
    <property type="match status" value="1"/>
</dbReference>
<feature type="non-terminal residue" evidence="2">
    <location>
        <position position="1"/>
    </location>
</feature>
<proteinExistence type="inferred from homology"/>
<dbReference type="PANTHER" id="PTHR11060:SF0">
    <property type="entry name" value="PROTEIN MEMO1"/>
    <property type="match status" value="1"/>
</dbReference>
<reference evidence="2" key="1">
    <citation type="submission" date="2015-07" db="EMBL/GenBank/DDBJ databases">
        <title>Adaptation to a free-living lifestyle via gene acquisitions in the diplomonad Trepomonas sp. PC1.</title>
        <authorList>
            <person name="Xu F."/>
            <person name="Jerlstrom-Hultqvist J."/>
            <person name="Kolisko M."/>
            <person name="Simpson A.G.B."/>
            <person name="Roger A.J."/>
            <person name="Svard S.G."/>
            <person name="Andersson J.O."/>
        </authorList>
    </citation>
    <scope>NUCLEOTIDE SEQUENCE</scope>
    <source>
        <strain evidence="2">PC1</strain>
    </source>
</reference>
<evidence type="ECO:0000313" key="2">
    <source>
        <dbReference type="EMBL" id="JAP95759.1"/>
    </source>
</evidence>
<organism evidence="2">
    <name type="scientific">Trepomonas sp. PC1</name>
    <dbReference type="NCBI Taxonomy" id="1076344"/>
    <lineage>
        <taxon>Eukaryota</taxon>
        <taxon>Metamonada</taxon>
        <taxon>Diplomonadida</taxon>
        <taxon>Hexamitidae</taxon>
        <taxon>Hexamitinae</taxon>
        <taxon>Trepomonas</taxon>
    </lineage>
</organism>
<accession>A0A146KKJ3</accession>
<dbReference type="Pfam" id="PF01875">
    <property type="entry name" value="Memo"/>
    <property type="match status" value="1"/>
</dbReference>
<name>A0A146KKJ3_9EUKA</name>
<dbReference type="CDD" id="cd07361">
    <property type="entry name" value="MEMO_like"/>
    <property type="match status" value="1"/>
</dbReference>
<gene>
    <name evidence="2" type="ORF">TPC1_11135</name>
</gene>
<dbReference type="AlphaFoldDB" id="A0A146KKJ3"/>
<sequence>CSKQGSWYSSDIKELEYMIKEHYNPNFEKIKYLIAPHAGLSYSVESQGAVFSKVNLVDYDVALMLGVCHSFSCNGLKQSPFKSWTDPFGQQPLIVAETALQKVTPAQDSSEHSLELLVPFLSFIMKKQNHSIPIIPVYCGTDPTNQEIKILIELLKTKKVLVIISSDFCHFGERFGFAPKNLGTNPDEVVDIVNMKAVDGIKKSALEFKKSIEETGNTVCGRHSIFAGLSIVGDYKAEMLSYTKSGKLKSWYDSSVSYMGIIGK</sequence>
<dbReference type="EMBL" id="GDID01000847">
    <property type="protein sequence ID" value="JAP95759.1"/>
    <property type="molecule type" value="Transcribed_RNA"/>
</dbReference>
<comment type="similarity">
    <text evidence="1">Belongs to the MEMO1 family.</text>
</comment>
<evidence type="ECO:0000256" key="1">
    <source>
        <dbReference type="ARBA" id="ARBA00006315"/>
    </source>
</evidence>